<sequence>MKRVISFTIILVLIFSVSLNVFADMKDVLDDHWCNNEIEETFVEIYFPYLVENNYEKLDPDKPMEKDDFISSFKLLLKDYGYTYKELKTENDMSRKNVAYIIAQELVYNKILQQNNEGKTPFKDLSNLTDEEKYSIYTLYDRGIMNGRSKDVFNPDGSVTQAECIILLQRVKGVLVSMRGIPFKIVSSYQSYNGSESVKVKEVEDKVEVTLIKTFPTPGYSMTVNKIVEEKEGVFRIELAVKPPKAGAVVPQVIVYNTIVIEIDKKDIGNPPYNFKVANGITETAFGKSKLVKY</sequence>
<proteinExistence type="predicted"/>
<feature type="chain" id="PRO_5019072185" description="SLH domain-containing protein" evidence="1">
    <location>
        <begin position="24"/>
        <end position="294"/>
    </location>
</feature>
<evidence type="ECO:0000313" key="3">
    <source>
        <dbReference type="EMBL" id="QAT60624.1"/>
    </source>
</evidence>
<dbReference type="Proteomes" id="UP000287969">
    <property type="component" value="Chromosome"/>
</dbReference>
<dbReference type="InterPro" id="IPR025748">
    <property type="entry name" value="PrcB_C_dom"/>
</dbReference>
<dbReference type="EMBL" id="CP035282">
    <property type="protein sequence ID" value="QAT60624.1"/>
    <property type="molecule type" value="Genomic_DNA"/>
</dbReference>
<protein>
    <recommendedName>
        <fullName evidence="2">SLH domain-containing protein</fullName>
    </recommendedName>
</protein>
<accession>A0A410Q9S2</accession>
<dbReference type="Pfam" id="PF00395">
    <property type="entry name" value="SLH"/>
    <property type="match status" value="1"/>
</dbReference>
<dbReference type="AlphaFoldDB" id="A0A410Q9S2"/>
<evidence type="ECO:0000256" key="1">
    <source>
        <dbReference type="SAM" id="SignalP"/>
    </source>
</evidence>
<dbReference type="Pfam" id="PF14343">
    <property type="entry name" value="PrcB_C"/>
    <property type="match status" value="1"/>
</dbReference>
<dbReference type="RefSeq" id="WP_128751922.1">
    <property type="nucleotide sequence ID" value="NZ_CP035282.1"/>
</dbReference>
<dbReference type="InterPro" id="IPR001119">
    <property type="entry name" value="SLH_dom"/>
</dbReference>
<dbReference type="OrthoDB" id="1949930at2"/>
<gene>
    <name evidence="3" type="ORF">EQM13_03055</name>
</gene>
<keyword evidence="4" id="KW-1185">Reference proteome</keyword>
<feature type="signal peptide" evidence="1">
    <location>
        <begin position="1"/>
        <end position="23"/>
    </location>
</feature>
<dbReference type="KEGG" id="spoa:EQM13_03055"/>
<dbReference type="PROSITE" id="PS51272">
    <property type="entry name" value="SLH"/>
    <property type="match status" value="1"/>
</dbReference>
<keyword evidence="1" id="KW-0732">Signal</keyword>
<reference evidence="4" key="1">
    <citation type="submission" date="2019-01" db="EMBL/GenBank/DDBJ databases">
        <title>Draft genomes of a novel of Sporanaerobacter strains.</title>
        <authorList>
            <person name="Ma S."/>
        </authorList>
    </citation>
    <scope>NUCLEOTIDE SEQUENCE [LARGE SCALE GENOMIC DNA]</scope>
    <source>
        <strain evidence="4">NJN-17</strain>
    </source>
</reference>
<feature type="domain" description="SLH" evidence="2">
    <location>
        <begin position="119"/>
        <end position="182"/>
    </location>
</feature>
<evidence type="ECO:0000313" key="4">
    <source>
        <dbReference type="Proteomes" id="UP000287969"/>
    </source>
</evidence>
<organism evidence="3 4">
    <name type="scientific">Acidilutibacter cellobiosedens</name>
    <dbReference type="NCBI Taxonomy" id="2507161"/>
    <lineage>
        <taxon>Bacteria</taxon>
        <taxon>Bacillati</taxon>
        <taxon>Bacillota</taxon>
        <taxon>Tissierellia</taxon>
        <taxon>Tissierellales</taxon>
        <taxon>Acidilutibacteraceae</taxon>
        <taxon>Acidilutibacter</taxon>
    </lineage>
</organism>
<evidence type="ECO:0000259" key="2">
    <source>
        <dbReference type="PROSITE" id="PS51272"/>
    </source>
</evidence>
<name>A0A410Q9S2_9FIRM</name>